<dbReference type="EMBL" id="LUGH01000302">
    <property type="protein sequence ID" value="OBZ86397.1"/>
    <property type="molecule type" value="Genomic_DNA"/>
</dbReference>
<accession>A0A1C7NBC3</accession>
<feature type="compositionally biased region" description="Basic residues" evidence="6">
    <location>
        <begin position="403"/>
        <end position="415"/>
    </location>
</feature>
<feature type="region of interest" description="Disordered" evidence="6">
    <location>
        <begin position="21"/>
        <end position="57"/>
    </location>
</feature>
<evidence type="ECO:0000313" key="7">
    <source>
        <dbReference type="EMBL" id="OBZ86397.1"/>
    </source>
</evidence>
<feature type="region of interest" description="Disordered" evidence="6">
    <location>
        <begin position="397"/>
        <end position="452"/>
    </location>
</feature>
<keyword evidence="5" id="KW-0539">Nucleus</keyword>
<dbReference type="FunCoup" id="A0A1C7NBC3">
    <property type="interactions" value="194"/>
</dbReference>
<name>A0A1C7NBC3_9FUNG</name>
<dbReference type="AlphaFoldDB" id="A0A1C7NBC3"/>
<dbReference type="InterPro" id="IPR006939">
    <property type="entry name" value="SNF5"/>
</dbReference>
<reference evidence="7 8" key="1">
    <citation type="submission" date="2016-03" db="EMBL/GenBank/DDBJ databases">
        <title>Choanephora cucurbitarum.</title>
        <authorList>
            <person name="Min B."/>
            <person name="Park H."/>
            <person name="Park J.-H."/>
            <person name="Shin H.-D."/>
            <person name="Choi I.-G."/>
        </authorList>
    </citation>
    <scope>NUCLEOTIDE SEQUENCE [LARGE SCALE GENOMIC DNA]</scope>
    <source>
        <strain evidence="7 8">KUS-F28377</strain>
    </source>
</reference>
<evidence type="ECO:0000256" key="5">
    <source>
        <dbReference type="ARBA" id="ARBA00023242"/>
    </source>
</evidence>
<dbReference type="STRING" id="101091.A0A1C7NBC3"/>
<dbReference type="PANTHER" id="PTHR10019">
    <property type="entry name" value="SNF5"/>
    <property type="match status" value="1"/>
</dbReference>
<evidence type="ECO:0000256" key="1">
    <source>
        <dbReference type="ARBA" id="ARBA00004123"/>
    </source>
</evidence>
<evidence type="ECO:0000313" key="8">
    <source>
        <dbReference type="Proteomes" id="UP000093000"/>
    </source>
</evidence>
<dbReference type="InParanoid" id="A0A1C7NBC3"/>
<gene>
    <name evidence="7" type="primary">snf5_1</name>
    <name evidence="7" type="ORF">A0J61_05553</name>
</gene>
<sequence length="508" mass="58974">MQANLSQLQYQQLQIQQQQQRLASMMQQKQRHQAFMPPSRPKPKPPLIRQPSSQRARLTTPKPIIESKPIPIETPVQKRNLKQYQERDEAYQQVLNLQHKQHIELAQSKKKEIELASMERRARMQHGPTVIFGPGYRGEGRLVHPYRIRYPHEKRSFRMSKREPSFRLTELVADVLLFSPLDVLVEQAKKEETLVPIRIELEHEGYKLRDTFTWNLHESLVSPEQFADVMCDDLKLPTNIFSDQIARAIREQIEDYNLNASSLLQEVHEGEARQQELRTVIKLDVTVGNWELIDQFEWDISCPKNSPEEFAANLVKDLGLGGEFKTAIAHSIREQIHVHIKSLLLAGYEFNSEATMDDEMRHSFLPLLQNIVRDHQSVEQFTPSVIELSDAAVEKMEKDRMREARRKRRGNRARRGVVLPDREPQKTHRTGLAVPPEQDATDEQEQNSHKRSAALKARMNIAAEAATTVDDLLMEQPVQPIRSGLTQFQAPTRINSMPLKQTPWQYQY</sequence>
<feature type="compositionally biased region" description="Pro residues" evidence="6">
    <location>
        <begin position="38"/>
        <end position="48"/>
    </location>
</feature>
<comment type="caution">
    <text evidence="7">The sequence shown here is derived from an EMBL/GenBank/DDBJ whole genome shotgun (WGS) entry which is preliminary data.</text>
</comment>
<evidence type="ECO:0000256" key="3">
    <source>
        <dbReference type="ARBA" id="ARBA00023015"/>
    </source>
</evidence>
<comment type="similarity">
    <text evidence="2">Belongs to the SNF5 family.</text>
</comment>
<dbReference type="Pfam" id="PF04855">
    <property type="entry name" value="SNF5"/>
    <property type="match status" value="1"/>
</dbReference>
<evidence type="ECO:0000256" key="4">
    <source>
        <dbReference type="ARBA" id="ARBA00023163"/>
    </source>
</evidence>
<evidence type="ECO:0000256" key="2">
    <source>
        <dbReference type="ARBA" id="ARBA00010239"/>
    </source>
</evidence>
<keyword evidence="8" id="KW-1185">Reference proteome</keyword>
<protein>
    <submittedName>
        <fullName evidence="7">SWI/SNF chromatin-remodeling complex subunit snf5</fullName>
    </submittedName>
</protein>
<keyword evidence="4" id="KW-0804">Transcription</keyword>
<organism evidence="7 8">
    <name type="scientific">Choanephora cucurbitarum</name>
    <dbReference type="NCBI Taxonomy" id="101091"/>
    <lineage>
        <taxon>Eukaryota</taxon>
        <taxon>Fungi</taxon>
        <taxon>Fungi incertae sedis</taxon>
        <taxon>Mucoromycota</taxon>
        <taxon>Mucoromycotina</taxon>
        <taxon>Mucoromycetes</taxon>
        <taxon>Mucorales</taxon>
        <taxon>Mucorineae</taxon>
        <taxon>Choanephoraceae</taxon>
        <taxon>Choanephoroideae</taxon>
        <taxon>Choanephora</taxon>
    </lineage>
</organism>
<dbReference type="Proteomes" id="UP000093000">
    <property type="component" value="Unassembled WGS sequence"/>
</dbReference>
<dbReference type="GO" id="GO:0006338">
    <property type="term" value="P:chromatin remodeling"/>
    <property type="evidence" value="ECO:0007669"/>
    <property type="project" value="InterPro"/>
</dbReference>
<comment type="subcellular location">
    <subcellularLocation>
        <location evidence="1">Nucleus</location>
    </subcellularLocation>
</comment>
<dbReference type="GO" id="GO:0000228">
    <property type="term" value="C:nuclear chromosome"/>
    <property type="evidence" value="ECO:0007669"/>
    <property type="project" value="InterPro"/>
</dbReference>
<evidence type="ECO:0000256" key="6">
    <source>
        <dbReference type="SAM" id="MobiDB-lite"/>
    </source>
</evidence>
<proteinExistence type="inferred from homology"/>
<dbReference type="OrthoDB" id="515064at2759"/>
<keyword evidence="3" id="KW-0805">Transcription regulation</keyword>